<dbReference type="OrthoDB" id="7250553at2"/>
<feature type="chain" id="PRO_5024306382" evidence="2">
    <location>
        <begin position="24"/>
        <end position="319"/>
    </location>
</feature>
<feature type="signal peptide" evidence="2">
    <location>
        <begin position="1"/>
        <end position="23"/>
    </location>
</feature>
<proteinExistence type="inferred from homology"/>
<dbReference type="CDD" id="cd07012">
    <property type="entry name" value="PBP2_Bug_TTT"/>
    <property type="match status" value="1"/>
</dbReference>
<dbReference type="InterPro" id="IPR042100">
    <property type="entry name" value="Bug_dom1"/>
</dbReference>
<dbReference type="Pfam" id="PF03401">
    <property type="entry name" value="TctC"/>
    <property type="match status" value="1"/>
</dbReference>
<dbReference type="RefSeq" id="WP_150063639.1">
    <property type="nucleotide sequence ID" value="NZ_JACHII010000016.1"/>
</dbReference>
<comment type="caution">
    <text evidence="3">The sequence shown here is derived from an EMBL/GenBank/DDBJ whole genome shotgun (WGS) entry which is preliminary data.</text>
</comment>
<dbReference type="Gene3D" id="3.40.190.150">
    <property type="entry name" value="Bordetella uptake gene, domain 1"/>
    <property type="match status" value="1"/>
</dbReference>
<protein>
    <submittedName>
        <fullName evidence="3">Tripartite tricarboxylate transporter substrate binding protein</fullName>
    </submittedName>
</protein>
<comment type="similarity">
    <text evidence="1">Belongs to the UPF0065 (bug) family.</text>
</comment>
<dbReference type="AlphaFoldDB" id="A0A5M6I7Y7"/>
<keyword evidence="2" id="KW-0732">Signal</keyword>
<organism evidence="3 4">
    <name type="scientific">Roseospira marina</name>
    <dbReference type="NCBI Taxonomy" id="140057"/>
    <lineage>
        <taxon>Bacteria</taxon>
        <taxon>Pseudomonadati</taxon>
        <taxon>Pseudomonadota</taxon>
        <taxon>Alphaproteobacteria</taxon>
        <taxon>Rhodospirillales</taxon>
        <taxon>Rhodospirillaceae</taxon>
        <taxon>Roseospira</taxon>
    </lineage>
</organism>
<dbReference type="PANTHER" id="PTHR42928">
    <property type="entry name" value="TRICARBOXYLATE-BINDING PROTEIN"/>
    <property type="match status" value="1"/>
</dbReference>
<dbReference type="PIRSF" id="PIRSF017082">
    <property type="entry name" value="YflP"/>
    <property type="match status" value="1"/>
</dbReference>
<evidence type="ECO:0000313" key="4">
    <source>
        <dbReference type="Proteomes" id="UP000324065"/>
    </source>
</evidence>
<gene>
    <name evidence="3" type="ORF">F1188_16980</name>
</gene>
<evidence type="ECO:0000256" key="2">
    <source>
        <dbReference type="SAM" id="SignalP"/>
    </source>
</evidence>
<dbReference type="EMBL" id="VWPJ01000020">
    <property type="protein sequence ID" value="KAA5604262.1"/>
    <property type="molecule type" value="Genomic_DNA"/>
</dbReference>
<name>A0A5M6I7Y7_9PROT</name>
<evidence type="ECO:0000256" key="1">
    <source>
        <dbReference type="ARBA" id="ARBA00006987"/>
    </source>
</evidence>
<dbReference type="InterPro" id="IPR005064">
    <property type="entry name" value="BUG"/>
</dbReference>
<dbReference type="Gene3D" id="3.40.190.10">
    <property type="entry name" value="Periplasmic binding protein-like II"/>
    <property type="match status" value="1"/>
</dbReference>
<reference evidence="3 4" key="1">
    <citation type="submission" date="2019-09" db="EMBL/GenBank/DDBJ databases">
        <title>Genome sequence of Roseospira marina, one of the more divergent members of the non-sulfur purple photosynthetic bacterial family, the Rhodospirillaceae.</title>
        <authorList>
            <person name="Meyer T."/>
            <person name="Kyndt J."/>
        </authorList>
    </citation>
    <scope>NUCLEOTIDE SEQUENCE [LARGE SCALE GENOMIC DNA]</scope>
    <source>
        <strain evidence="3 4">DSM 15113</strain>
    </source>
</reference>
<dbReference type="PANTHER" id="PTHR42928:SF1">
    <property type="entry name" value="BLR4371 PROTEIN"/>
    <property type="match status" value="1"/>
</dbReference>
<dbReference type="Proteomes" id="UP000324065">
    <property type="component" value="Unassembled WGS sequence"/>
</dbReference>
<evidence type="ECO:0000313" key="3">
    <source>
        <dbReference type="EMBL" id="KAA5604262.1"/>
    </source>
</evidence>
<accession>A0A5M6I7Y7</accession>
<keyword evidence="4" id="KW-1185">Reference proteome</keyword>
<sequence>MKRTLTCLATLGLAASLVSPALAFEPDQDVDVIVPSSAGGGSDLFARTLADVIRSENLAEDTNYVVTNRPGGSGAVALAYATTQTGNNDMLITIAIGQIISSYALDWDIKGADMTPIAIMANDDFFLCALTDRFENAEAAIEAAKSGDITFGSSQKANSDHLAYLLLNKYAETNFKYVQFGGSGEVMSALLGGHVDVGIFNPGEARGQIAAGTVVPLASFSAERMDSPMFGDTPTFTELGYPDVVAAETRVVLGPPEMDDDAVAYYEDLLGKVAETDRWQQDYIARNNLSPVFMDSAATEEHLKTVIEKRVPIFEESGL</sequence>